<dbReference type="AlphaFoldDB" id="A0A2S1SGK7"/>
<name>A0A2S1SGK7_9FLAO</name>
<reference evidence="1 2" key="1">
    <citation type="submission" date="2018-05" db="EMBL/GenBank/DDBJ databases">
        <title>Genome sequencing of Flavobacterium sp. HYN0049.</title>
        <authorList>
            <person name="Yi H."/>
            <person name="Baek C."/>
        </authorList>
    </citation>
    <scope>NUCLEOTIDE SEQUENCE [LARGE SCALE GENOMIC DNA]</scope>
    <source>
        <strain evidence="1 2">HYN0049</strain>
    </source>
</reference>
<sequence>MNLYPPIRDGKGKTYFLSGKLFPKFLQTFFEHHLTVNQENFFANAGAKVTPFFSLANFL</sequence>
<keyword evidence="2" id="KW-1185">Reference proteome</keyword>
<proteinExistence type="predicted"/>
<evidence type="ECO:0000313" key="1">
    <source>
        <dbReference type="EMBL" id="AWI25544.1"/>
    </source>
</evidence>
<gene>
    <name evidence="1" type="ORF">HYN49_06320</name>
</gene>
<organism evidence="1 2">
    <name type="scientific">Flavobacterium pallidum</name>
    <dbReference type="NCBI Taxonomy" id="2172098"/>
    <lineage>
        <taxon>Bacteria</taxon>
        <taxon>Pseudomonadati</taxon>
        <taxon>Bacteroidota</taxon>
        <taxon>Flavobacteriia</taxon>
        <taxon>Flavobacteriales</taxon>
        <taxon>Flavobacteriaceae</taxon>
        <taxon>Flavobacterium</taxon>
    </lineage>
</organism>
<dbReference type="Proteomes" id="UP000244937">
    <property type="component" value="Chromosome"/>
</dbReference>
<protein>
    <submittedName>
        <fullName evidence="1">Uncharacterized protein</fullName>
    </submittedName>
</protein>
<dbReference type="KEGG" id="fpal:HYN49_06320"/>
<evidence type="ECO:0000313" key="2">
    <source>
        <dbReference type="Proteomes" id="UP000244937"/>
    </source>
</evidence>
<dbReference type="EMBL" id="CP029187">
    <property type="protein sequence ID" value="AWI25544.1"/>
    <property type="molecule type" value="Genomic_DNA"/>
</dbReference>
<accession>A0A2S1SGK7</accession>